<feature type="transmembrane region" description="Helical" evidence="7">
    <location>
        <begin position="321"/>
        <end position="339"/>
    </location>
</feature>
<proteinExistence type="inferred from homology"/>
<keyword evidence="3" id="KW-1003">Cell membrane</keyword>
<evidence type="ECO:0000313" key="9">
    <source>
        <dbReference type="Proteomes" id="UP000027318"/>
    </source>
</evidence>
<evidence type="ECO:0000256" key="7">
    <source>
        <dbReference type="SAM" id="Phobius"/>
    </source>
</evidence>
<dbReference type="RefSeq" id="WP_036547843.1">
    <property type="nucleotide sequence ID" value="NZ_JBKBNO010000002.1"/>
</dbReference>
<evidence type="ECO:0000256" key="6">
    <source>
        <dbReference type="ARBA" id="ARBA00023136"/>
    </source>
</evidence>
<feature type="transmembrane region" description="Helical" evidence="7">
    <location>
        <begin position="188"/>
        <end position="206"/>
    </location>
</feature>
<dbReference type="EMBL" id="JMSZ01000032">
    <property type="protein sequence ID" value="KDE39131.1"/>
    <property type="molecule type" value="Genomic_DNA"/>
</dbReference>
<dbReference type="AlphaFoldDB" id="A0A063Y2Y0"/>
<sequence>MAWLYSILSVALSAAPWLLLGLLMAGLIKAFIPETLLQRWLGGRGFASIGRAAVIGVPLPLCSCGAIPTALALHRGGAGRGPTTSFLISTPSVGIDSILLTSVLLGPFMAVARVLGALVTAITTGWLVSLTEAGRETRVVEPSVQHTGCCGGCSDTAEPDAKHEHVSAEASGLVAGLKYAFGDLLDDISRWLVAGLVFAGVLVTLVSPEALRGFSEGLLPLVLMAVLGIPLYICAAAATPIAAGLLVSGISPGMALVFLLAGPVTSLATLGILKREMGAAALAVYISGILIVTVLLGLLLNQMVHWMEIDLMVQAERIQELIPLWLEIPALVVFLLLTLRPVRHRLFGF</sequence>
<evidence type="ECO:0000256" key="1">
    <source>
        <dbReference type="ARBA" id="ARBA00004651"/>
    </source>
</evidence>
<comment type="caution">
    <text evidence="8">The sequence shown here is derived from an EMBL/GenBank/DDBJ whole genome shotgun (WGS) entry which is preliminary data.</text>
</comment>
<evidence type="ECO:0000256" key="2">
    <source>
        <dbReference type="ARBA" id="ARBA00006386"/>
    </source>
</evidence>
<reference evidence="8 9" key="1">
    <citation type="journal article" date="2005" name="Int. J. Syst. Evol. Microbiol.">
        <title>Nitrincola lacisaponensis gen. nov., sp. nov., a novel alkaliphilic bacterium isolated from an alkaline, saline lake.</title>
        <authorList>
            <person name="Dimitriu P.A."/>
            <person name="Shukla S.K."/>
            <person name="Conradt J."/>
            <person name="Marquez M.C."/>
            <person name="Ventosa A."/>
            <person name="Maglia A."/>
            <person name="Peyton B.M."/>
            <person name="Pinkart H.C."/>
            <person name="Mormile M.R."/>
        </authorList>
    </citation>
    <scope>NUCLEOTIDE SEQUENCE [LARGE SCALE GENOMIC DNA]</scope>
    <source>
        <strain evidence="8 9">4CA</strain>
    </source>
</reference>
<keyword evidence="6 7" id="KW-0472">Membrane</keyword>
<dbReference type="PANTHER" id="PTHR34184">
    <property type="entry name" value="UPF0718 PROTEIN YCGR"/>
    <property type="match status" value="1"/>
</dbReference>
<comment type="similarity">
    <text evidence="2">Belongs to the UPF0718 family.</text>
</comment>
<feature type="transmembrane region" description="Helical" evidence="7">
    <location>
        <begin position="6"/>
        <end position="32"/>
    </location>
</feature>
<gene>
    <name evidence="8" type="ORF">ADINL_2260</name>
</gene>
<keyword evidence="9" id="KW-1185">Reference proteome</keyword>
<dbReference type="STRING" id="267850.ADINL_2260"/>
<dbReference type="InterPro" id="IPR052923">
    <property type="entry name" value="UPF0718"/>
</dbReference>
<keyword evidence="5 7" id="KW-1133">Transmembrane helix</keyword>
<accession>A0A063Y2Y0</accession>
<dbReference type="OrthoDB" id="9810876at2"/>
<dbReference type="PATRIC" id="fig|267850.7.peg.2228"/>
<evidence type="ECO:0000256" key="4">
    <source>
        <dbReference type="ARBA" id="ARBA00022692"/>
    </source>
</evidence>
<dbReference type="InterPro" id="IPR005524">
    <property type="entry name" value="DUF318"/>
</dbReference>
<organism evidence="8 9">
    <name type="scientific">Nitrincola lacisaponensis</name>
    <dbReference type="NCBI Taxonomy" id="267850"/>
    <lineage>
        <taxon>Bacteria</taxon>
        <taxon>Pseudomonadati</taxon>
        <taxon>Pseudomonadota</taxon>
        <taxon>Gammaproteobacteria</taxon>
        <taxon>Oceanospirillales</taxon>
        <taxon>Oceanospirillaceae</taxon>
        <taxon>Nitrincola</taxon>
    </lineage>
</organism>
<dbReference type="NCBIfam" id="NF033936">
    <property type="entry name" value="CuZnOut_SO0444"/>
    <property type="match status" value="1"/>
</dbReference>
<feature type="transmembrane region" description="Helical" evidence="7">
    <location>
        <begin position="253"/>
        <end position="273"/>
    </location>
</feature>
<dbReference type="GO" id="GO:0005886">
    <property type="term" value="C:plasma membrane"/>
    <property type="evidence" value="ECO:0007669"/>
    <property type="project" value="UniProtKB-SubCell"/>
</dbReference>
<feature type="transmembrane region" description="Helical" evidence="7">
    <location>
        <begin position="110"/>
        <end position="128"/>
    </location>
</feature>
<dbReference type="Proteomes" id="UP000027318">
    <property type="component" value="Unassembled WGS sequence"/>
</dbReference>
<feature type="transmembrane region" description="Helical" evidence="7">
    <location>
        <begin position="52"/>
        <end position="73"/>
    </location>
</feature>
<evidence type="ECO:0000256" key="3">
    <source>
        <dbReference type="ARBA" id="ARBA00022475"/>
    </source>
</evidence>
<dbReference type="PANTHER" id="PTHR34184:SF4">
    <property type="entry name" value="UPF0718 PROTEIN YCGR"/>
    <property type="match status" value="1"/>
</dbReference>
<dbReference type="Pfam" id="PF03773">
    <property type="entry name" value="ArsP_1"/>
    <property type="match status" value="1"/>
</dbReference>
<evidence type="ECO:0000313" key="8">
    <source>
        <dbReference type="EMBL" id="KDE39131.1"/>
    </source>
</evidence>
<comment type="subcellular location">
    <subcellularLocation>
        <location evidence="1">Cell membrane</location>
        <topology evidence="1">Multi-pass membrane protein</topology>
    </subcellularLocation>
</comment>
<name>A0A063Y2Y0_9GAMM</name>
<feature type="transmembrane region" description="Helical" evidence="7">
    <location>
        <begin position="218"/>
        <end position="247"/>
    </location>
</feature>
<keyword evidence="4 7" id="KW-0812">Transmembrane</keyword>
<evidence type="ECO:0000256" key="5">
    <source>
        <dbReference type="ARBA" id="ARBA00022989"/>
    </source>
</evidence>
<feature type="transmembrane region" description="Helical" evidence="7">
    <location>
        <begin position="280"/>
        <end position="301"/>
    </location>
</feature>
<protein>
    <submittedName>
        <fullName evidence="8">Transporter</fullName>
    </submittedName>
</protein>